<evidence type="ECO:0000256" key="1">
    <source>
        <dbReference type="SAM" id="MobiDB-lite"/>
    </source>
</evidence>
<reference evidence="2 3" key="1">
    <citation type="submission" date="2024-07" db="EMBL/GenBank/DDBJ databases">
        <title>Chromosome-level genome assembly of the water stick insect Ranatra chinensis (Heteroptera: Nepidae).</title>
        <authorList>
            <person name="Liu X."/>
        </authorList>
    </citation>
    <scope>NUCLEOTIDE SEQUENCE [LARGE SCALE GENOMIC DNA]</scope>
    <source>
        <strain evidence="2">Cailab_2021Rc</strain>
        <tissue evidence="2">Muscle</tissue>
    </source>
</reference>
<protein>
    <submittedName>
        <fullName evidence="2">Uncharacterized protein</fullName>
    </submittedName>
</protein>
<comment type="caution">
    <text evidence="2">The sequence shown here is derived from an EMBL/GenBank/DDBJ whole genome shotgun (WGS) entry which is preliminary data.</text>
</comment>
<feature type="region of interest" description="Disordered" evidence="1">
    <location>
        <begin position="137"/>
        <end position="173"/>
    </location>
</feature>
<feature type="compositionally biased region" description="Polar residues" evidence="1">
    <location>
        <begin position="158"/>
        <end position="173"/>
    </location>
</feature>
<accession>A0ABD0YMN3</accession>
<keyword evidence="3" id="KW-1185">Reference proteome</keyword>
<gene>
    <name evidence="2" type="ORF">AAG570_010476</name>
</gene>
<dbReference type="EMBL" id="JBFDAA010000005">
    <property type="protein sequence ID" value="KAL1132521.1"/>
    <property type="molecule type" value="Genomic_DNA"/>
</dbReference>
<evidence type="ECO:0000313" key="3">
    <source>
        <dbReference type="Proteomes" id="UP001558652"/>
    </source>
</evidence>
<feature type="compositionally biased region" description="Basic and acidic residues" evidence="1">
    <location>
        <begin position="140"/>
        <end position="149"/>
    </location>
</feature>
<organism evidence="2 3">
    <name type="scientific">Ranatra chinensis</name>
    <dbReference type="NCBI Taxonomy" id="642074"/>
    <lineage>
        <taxon>Eukaryota</taxon>
        <taxon>Metazoa</taxon>
        <taxon>Ecdysozoa</taxon>
        <taxon>Arthropoda</taxon>
        <taxon>Hexapoda</taxon>
        <taxon>Insecta</taxon>
        <taxon>Pterygota</taxon>
        <taxon>Neoptera</taxon>
        <taxon>Paraneoptera</taxon>
        <taxon>Hemiptera</taxon>
        <taxon>Heteroptera</taxon>
        <taxon>Panheteroptera</taxon>
        <taxon>Nepomorpha</taxon>
        <taxon>Nepidae</taxon>
        <taxon>Ranatrinae</taxon>
        <taxon>Ranatra</taxon>
    </lineage>
</organism>
<proteinExistence type="predicted"/>
<dbReference type="AlphaFoldDB" id="A0ABD0YMN3"/>
<sequence>MASKRRNVHMTPSQQLYAADELNTTADWKTGKRGLVSESLQDIQSQMGGKLHVIISAYFRRLLLIVLVDVPKFLTIFSDAVGVTTVTAKRRPTSIPITLLPACSSQSKSGRILPGYLQLNVIHLSALLKELEDLEPPSADVRKKPDTTERHRKKTCHSGFTSDAPQYTKLAQK</sequence>
<evidence type="ECO:0000313" key="2">
    <source>
        <dbReference type="EMBL" id="KAL1132521.1"/>
    </source>
</evidence>
<dbReference type="Proteomes" id="UP001558652">
    <property type="component" value="Unassembled WGS sequence"/>
</dbReference>
<name>A0ABD0YMN3_9HEMI</name>